<gene>
    <name evidence="2" type="ORF">CTheo_4225</name>
</gene>
<keyword evidence="3" id="KW-1185">Reference proteome</keyword>
<feature type="region of interest" description="Disordered" evidence="1">
    <location>
        <begin position="23"/>
        <end position="50"/>
    </location>
</feature>
<dbReference type="OrthoDB" id="412874at2759"/>
<dbReference type="AlphaFoldDB" id="A0A5N5QL13"/>
<evidence type="ECO:0000313" key="3">
    <source>
        <dbReference type="Proteomes" id="UP000383932"/>
    </source>
</evidence>
<reference evidence="2 3" key="1">
    <citation type="journal article" date="2019" name="Fungal Biol. Biotechnol.">
        <title>Draft genome sequence of fastidious pathogen Ceratobasidium theobromae, which causes vascular-streak dieback in Theobroma cacao.</title>
        <authorList>
            <person name="Ali S.S."/>
            <person name="Asman A."/>
            <person name="Shao J."/>
            <person name="Firmansyah A.P."/>
            <person name="Susilo A.W."/>
            <person name="Rosmana A."/>
            <person name="McMahon P."/>
            <person name="Junaid M."/>
            <person name="Guest D."/>
            <person name="Kheng T.Y."/>
            <person name="Meinhardt L.W."/>
            <person name="Bailey B.A."/>
        </authorList>
    </citation>
    <scope>NUCLEOTIDE SEQUENCE [LARGE SCALE GENOMIC DNA]</scope>
    <source>
        <strain evidence="2 3">CT2</strain>
    </source>
</reference>
<name>A0A5N5QL13_9AGAM</name>
<feature type="compositionally biased region" description="Basic and acidic residues" evidence="1">
    <location>
        <begin position="30"/>
        <end position="50"/>
    </location>
</feature>
<sequence length="266" mass="29315">MIVRVQITNEDSQLCRVLESPTSLIDQPDPVDKYGSDKFNPSRKDDPEKEPEFLGAAYKWSPEDAALEGRYTIFGSGAIKTYDYELSDLCDFSKSGPGGYVLIPTPYILLLDFDGNIEEGAYKVPLQLEFTIPPSYWDAGSDQQVVHTSTRNVTAETQAFHSCDNACPTGNNCLGKIQVAAPRAVNIAQGAQAHLDANYNGWGARLRDWFGARAPLRAQKVFASGFVTVSTGDRYMPSSEGWSILWYIYAQHSGGQVITVQIREVG</sequence>
<accession>A0A5N5QL13</accession>
<dbReference type="Gene3D" id="2.60.40.2970">
    <property type="match status" value="1"/>
</dbReference>
<evidence type="ECO:0000313" key="2">
    <source>
        <dbReference type="EMBL" id="KAB5592344.1"/>
    </source>
</evidence>
<organism evidence="2 3">
    <name type="scientific">Ceratobasidium theobromae</name>
    <dbReference type="NCBI Taxonomy" id="1582974"/>
    <lineage>
        <taxon>Eukaryota</taxon>
        <taxon>Fungi</taxon>
        <taxon>Dikarya</taxon>
        <taxon>Basidiomycota</taxon>
        <taxon>Agaricomycotina</taxon>
        <taxon>Agaricomycetes</taxon>
        <taxon>Cantharellales</taxon>
        <taxon>Ceratobasidiaceae</taxon>
        <taxon>Ceratobasidium</taxon>
    </lineage>
</organism>
<dbReference type="EMBL" id="SSOP01000068">
    <property type="protein sequence ID" value="KAB5592344.1"/>
    <property type="molecule type" value="Genomic_DNA"/>
</dbReference>
<evidence type="ECO:0000256" key="1">
    <source>
        <dbReference type="SAM" id="MobiDB-lite"/>
    </source>
</evidence>
<dbReference type="Proteomes" id="UP000383932">
    <property type="component" value="Unassembled WGS sequence"/>
</dbReference>
<protein>
    <submittedName>
        <fullName evidence="2">Uncharacterized protein</fullName>
    </submittedName>
</protein>
<proteinExistence type="predicted"/>
<comment type="caution">
    <text evidence="2">The sequence shown here is derived from an EMBL/GenBank/DDBJ whole genome shotgun (WGS) entry which is preliminary data.</text>
</comment>